<protein>
    <submittedName>
        <fullName evidence="2">3-oxoadipate enol-lactonase</fullName>
    </submittedName>
</protein>
<reference evidence="2 3" key="1">
    <citation type="submission" date="2013-10" db="EMBL/GenBank/DDBJ databases">
        <title>Whole Genome Shotgun Sequence of Pseudomonas taiwanensis SJ9.</title>
        <authorList>
            <person name="Hong S.-J."/>
            <person name="Shin J.-H."/>
        </authorList>
    </citation>
    <scope>NUCLEOTIDE SEQUENCE [LARGE SCALE GENOMIC DNA]</scope>
    <source>
        <strain evidence="2 3">SJ9</strain>
    </source>
</reference>
<dbReference type="InterPro" id="IPR000639">
    <property type="entry name" value="Epox_hydrolase-like"/>
</dbReference>
<comment type="caution">
    <text evidence="2">The sequence shown here is derived from an EMBL/GenBank/DDBJ whole genome shotgun (WGS) entry which is preliminary data.</text>
</comment>
<dbReference type="SUPFAM" id="SSF53474">
    <property type="entry name" value="alpha/beta-Hydrolases"/>
    <property type="match status" value="1"/>
</dbReference>
<dbReference type="Proteomes" id="UP000018511">
    <property type="component" value="Unassembled WGS sequence"/>
</dbReference>
<evidence type="ECO:0000313" key="3">
    <source>
        <dbReference type="Proteomes" id="UP000018511"/>
    </source>
</evidence>
<accession>V7DD32</accession>
<dbReference type="PANTHER" id="PTHR43798">
    <property type="entry name" value="MONOACYLGLYCEROL LIPASE"/>
    <property type="match status" value="1"/>
</dbReference>
<dbReference type="InterPro" id="IPR000073">
    <property type="entry name" value="AB_hydrolase_1"/>
</dbReference>
<dbReference type="EMBL" id="AXUP01000079">
    <property type="protein sequence ID" value="ESW40214.1"/>
    <property type="molecule type" value="Genomic_DNA"/>
</dbReference>
<dbReference type="GO" id="GO:0003824">
    <property type="term" value="F:catalytic activity"/>
    <property type="evidence" value="ECO:0007669"/>
    <property type="project" value="InterPro"/>
</dbReference>
<dbReference type="Gene3D" id="3.40.50.1820">
    <property type="entry name" value="alpha/beta hydrolase"/>
    <property type="match status" value="1"/>
</dbReference>
<dbReference type="PRINTS" id="PR00111">
    <property type="entry name" value="ABHYDROLASE"/>
</dbReference>
<organism evidence="2 3">
    <name type="scientific">Pseudomonas taiwanensis SJ9</name>
    <dbReference type="NCBI Taxonomy" id="1388762"/>
    <lineage>
        <taxon>Bacteria</taxon>
        <taxon>Pseudomonadati</taxon>
        <taxon>Pseudomonadota</taxon>
        <taxon>Gammaproteobacteria</taxon>
        <taxon>Pseudomonadales</taxon>
        <taxon>Pseudomonadaceae</taxon>
        <taxon>Pseudomonas</taxon>
    </lineage>
</organism>
<feature type="domain" description="AB hydrolase-1" evidence="1">
    <location>
        <begin position="38"/>
        <end position="265"/>
    </location>
</feature>
<dbReference type="PATRIC" id="fig|1388762.3.peg.1520"/>
<sequence length="292" mass="30804">MACLPAAPDLQGAPSMIQPVAERTPAGTSYLSVGQGQPVVLIHGVGLNKEMWGGQFVGLANDYRVIAYDMLGHGQSALPAADIGLEGYAAQLAELLDHLQIAQATVIGFSMGGLVARAFALEYPQRLAALVVLNSVFNRTPEQSAGVIARAAQAAQLGPDANVDAALDRWFSREYKAANPAQVAAIRQVLASNDPQGYHTTYSLFATQDMYRAADLGSIQVPTLIATGELDSGSTPAMTRQLAASIPGAHSVVLAEQRHMMPVEAPREVNKMLLDFLAQARTLTESAKGIVA</sequence>
<proteinExistence type="predicted"/>
<dbReference type="Pfam" id="PF00561">
    <property type="entry name" value="Abhydrolase_1"/>
    <property type="match status" value="1"/>
</dbReference>
<dbReference type="AlphaFoldDB" id="V7DD32"/>
<name>V7DD32_9PSED</name>
<evidence type="ECO:0000313" key="2">
    <source>
        <dbReference type="EMBL" id="ESW40214.1"/>
    </source>
</evidence>
<dbReference type="PRINTS" id="PR00412">
    <property type="entry name" value="EPOXHYDRLASE"/>
</dbReference>
<dbReference type="InterPro" id="IPR050266">
    <property type="entry name" value="AB_hydrolase_sf"/>
</dbReference>
<gene>
    <name evidence="2" type="ORF">O164_07570</name>
</gene>
<dbReference type="InterPro" id="IPR029058">
    <property type="entry name" value="AB_hydrolase_fold"/>
</dbReference>
<evidence type="ECO:0000259" key="1">
    <source>
        <dbReference type="Pfam" id="PF00561"/>
    </source>
</evidence>